<dbReference type="Proteomes" id="UP000317638">
    <property type="component" value="Unassembled WGS sequence"/>
</dbReference>
<dbReference type="InterPro" id="IPR016047">
    <property type="entry name" value="M23ase_b-sheet_dom"/>
</dbReference>
<proteinExistence type="predicted"/>
<feature type="signal peptide" evidence="2">
    <location>
        <begin position="1"/>
        <end position="26"/>
    </location>
</feature>
<evidence type="ECO:0000256" key="1">
    <source>
        <dbReference type="ARBA" id="ARBA00022729"/>
    </source>
</evidence>
<evidence type="ECO:0000259" key="3">
    <source>
        <dbReference type="Pfam" id="PF01551"/>
    </source>
</evidence>
<dbReference type="OrthoDB" id="1099523at2"/>
<evidence type="ECO:0000313" key="5">
    <source>
        <dbReference type="Proteomes" id="UP000317638"/>
    </source>
</evidence>
<name>A0A553K2M5_9ACTN</name>
<protein>
    <submittedName>
        <fullName evidence="4">Peptidoglycan DD-metalloendopeptidase family protein</fullName>
    </submittedName>
</protein>
<reference evidence="4 5" key="1">
    <citation type="submission" date="2019-07" db="EMBL/GenBank/DDBJ databases">
        <authorList>
            <person name="Zhou L.-Y."/>
        </authorList>
    </citation>
    <scope>NUCLEOTIDE SEQUENCE [LARGE SCALE GENOMIC DNA]</scope>
    <source>
        <strain evidence="4 5">YIM 101269</strain>
    </source>
</reference>
<dbReference type="Gene3D" id="2.70.70.10">
    <property type="entry name" value="Glucose Permease (Domain IIA)"/>
    <property type="match status" value="2"/>
</dbReference>
<feature type="chain" id="PRO_5021831684" evidence="2">
    <location>
        <begin position="27"/>
        <end position="304"/>
    </location>
</feature>
<evidence type="ECO:0000313" key="4">
    <source>
        <dbReference type="EMBL" id="TRY18963.1"/>
    </source>
</evidence>
<dbReference type="PANTHER" id="PTHR21666">
    <property type="entry name" value="PEPTIDASE-RELATED"/>
    <property type="match status" value="1"/>
</dbReference>
<dbReference type="InterPro" id="IPR050570">
    <property type="entry name" value="Cell_wall_metabolism_enzyme"/>
</dbReference>
<accession>A0A553K2M5</accession>
<evidence type="ECO:0000256" key="2">
    <source>
        <dbReference type="SAM" id="SignalP"/>
    </source>
</evidence>
<dbReference type="CDD" id="cd12797">
    <property type="entry name" value="M23_peptidase"/>
    <property type="match status" value="2"/>
</dbReference>
<sequence>MRTRTLLLTALVVVSLLLTTATPSRAEDLLLRRPVPGAVLEGFSAGPHPWSPGHRGVDLAARRGEAVRSAAAGVVHFAGSVAGRPSVSVDHGNGLRTTYTPVRPEVSEGEVVAAGAVIGQVVAGHCTGGCLHWGLTDGVDYFDPLSHLAVREVRLLPAGSVAVTPPSFRAATTAMAGGAPPVPGRVTSRFGMRTHPVTGVRKLHDGLDLGAACGTPVRLPWAGRVAVVQHHVAYGNRVIVEHPGGRSAYAHLQRIDVHEGQRLGVGAVLGAVGSTGLSTGCHLHWMTWRGGELVDPLTVAGGLS</sequence>
<gene>
    <name evidence="4" type="ORF">FOJ82_07635</name>
</gene>
<dbReference type="Pfam" id="PF01551">
    <property type="entry name" value="Peptidase_M23"/>
    <property type="match status" value="2"/>
</dbReference>
<comment type="caution">
    <text evidence="4">The sequence shown here is derived from an EMBL/GenBank/DDBJ whole genome shotgun (WGS) entry which is preliminary data.</text>
</comment>
<dbReference type="EMBL" id="VKKG01000002">
    <property type="protein sequence ID" value="TRY18963.1"/>
    <property type="molecule type" value="Genomic_DNA"/>
</dbReference>
<feature type="domain" description="M23ase beta-sheet core" evidence="3">
    <location>
        <begin position="53"/>
        <end position="144"/>
    </location>
</feature>
<dbReference type="PANTHER" id="PTHR21666:SF289">
    <property type="entry name" value="L-ALA--D-GLU ENDOPEPTIDASE"/>
    <property type="match status" value="1"/>
</dbReference>
<dbReference type="InterPro" id="IPR011055">
    <property type="entry name" value="Dup_hybrid_motif"/>
</dbReference>
<keyword evidence="1 2" id="KW-0732">Signal</keyword>
<dbReference type="SUPFAM" id="SSF51261">
    <property type="entry name" value="Duplicated hybrid motif"/>
    <property type="match status" value="2"/>
</dbReference>
<organism evidence="4 5">
    <name type="scientific">Tessaracoccus rhinocerotis</name>
    <dbReference type="NCBI Taxonomy" id="1689449"/>
    <lineage>
        <taxon>Bacteria</taxon>
        <taxon>Bacillati</taxon>
        <taxon>Actinomycetota</taxon>
        <taxon>Actinomycetes</taxon>
        <taxon>Propionibacteriales</taxon>
        <taxon>Propionibacteriaceae</taxon>
        <taxon>Tessaracoccus</taxon>
    </lineage>
</organism>
<dbReference type="GO" id="GO:0004222">
    <property type="term" value="F:metalloendopeptidase activity"/>
    <property type="evidence" value="ECO:0007669"/>
    <property type="project" value="TreeGrafter"/>
</dbReference>
<dbReference type="RefSeq" id="WP_143937855.1">
    <property type="nucleotide sequence ID" value="NZ_VKKG01000002.1"/>
</dbReference>
<feature type="domain" description="M23ase beta-sheet core" evidence="3">
    <location>
        <begin position="203"/>
        <end position="296"/>
    </location>
</feature>
<dbReference type="AlphaFoldDB" id="A0A553K2M5"/>
<keyword evidence="5" id="KW-1185">Reference proteome</keyword>